<evidence type="ECO:0000313" key="1">
    <source>
        <dbReference type="EMBL" id="QVV90391.1"/>
    </source>
</evidence>
<dbReference type="KEGG" id="mrtj:KHC33_07885"/>
<protein>
    <submittedName>
        <fullName evidence="1">Uncharacterized protein</fullName>
    </submittedName>
</protein>
<dbReference type="Proteomes" id="UP000680656">
    <property type="component" value="Chromosome"/>
</dbReference>
<accession>A0A8E7EL34</accession>
<dbReference type="AlphaFoldDB" id="A0A8E7EL34"/>
<proteinExistence type="predicted"/>
<sequence length="306" mass="35635">MTEGRTRGQGNNPGVTKRKIIEIILKQSEWIPEPMIRETIASDLGIKEPKSTKIQLAAAKEEGILLKDTKSGVNYWNIDFTSARLLGYVIDIIALMPEKDRVSFFSSSYVQDLVLKMAGFMARTNHPNEQAGYRGTQFSEYWGFLNSEPIHENPYEELAKDVYQAVHFYRYVVTHSPSFFLYQLDDAAHISPYLELILGSQMLKTEWKDFDFLFFIGTIGLIIDYSRTEGRYPNEIAAFLRKYSRDIMNHTSLKYPDRLLWNMIRAREMMQDRHSLSPEEKRSQKSISLDPRTFKKYHGFEEIEAL</sequence>
<name>A0A8E7EL34_9EURY</name>
<reference evidence="1 2" key="1">
    <citation type="submission" date="2021-05" db="EMBL/GenBank/DDBJ databases">
        <title>A novel Methanospirillum isolate from a pyrite-forming mixed culture.</title>
        <authorList>
            <person name="Bunk B."/>
            <person name="Sproer C."/>
            <person name="Spring S."/>
            <person name="Pester M."/>
        </authorList>
    </citation>
    <scope>NUCLEOTIDE SEQUENCE [LARGE SCALE GENOMIC DNA]</scope>
    <source>
        <strain evidence="1 2">J.3.6.1-F.2.7.3</strain>
    </source>
</reference>
<dbReference type="GeneID" id="65097095"/>
<gene>
    <name evidence="1" type="ORF">KHC33_07885</name>
</gene>
<dbReference type="RefSeq" id="WP_214421162.1">
    <property type="nucleotide sequence ID" value="NZ_CP075546.1"/>
</dbReference>
<dbReference type="EMBL" id="CP075546">
    <property type="protein sequence ID" value="QVV90391.1"/>
    <property type="molecule type" value="Genomic_DNA"/>
</dbReference>
<keyword evidence="2" id="KW-1185">Reference proteome</keyword>
<organism evidence="1 2">
    <name type="scientific">Methanospirillum purgamenti</name>
    <dbReference type="NCBI Taxonomy" id="2834276"/>
    <lineage>
        <taxon>Archaea</taxon>
        <taxon>Methanobacteriati</taxon>
        <taxon>Methanobacteriota</taxon>
        <taxon>Stenosarchaea group</taxon>
        <taxon>Methanomicrobia</taxon>
        <taxon>Methanomicrobiales</taxon>
        <taxon>Methanospirillaceae</taxon>
        <taxon>Methanospirillum</taxon>
    </lineage>
</organism>
<evidence type="ECO:0000313" key="2">
    <source>
        <dbReference type="Proteomes" id="UP000680656"/>
    </source>
</evidence>